<dbReference type="Proteomes" id="UP000027120">
    <property type="component" value="Unassembled WGS sequence"/>
</dbReference>
<comment type="subcellular location">
    <subcellularLocation>
        <location evidence="2">Membrane</location>
        <topology evidence="2">Single-pass membrane protein</topology>
    </subcellularLocation>
</comment>
<evidence type="ECO:0000256" key="10">
    <source>
        <dbReference type="ARBA" id="ARBA00023033"/>
    </source>
</evidence>
<dbReference type="STRING" id="2711.A0A067HFK0"/>
<evidence type="ECO:0000313" key="13">
    <source>
        <dbReference type="EMBL" id="KDO86762.1"/>
    </source>
</evidence>
<evidence type="ECO:0000256" key="6">
    <source>
        <dbReference type="ARBA" id="ARBA00022723"/>
    </source>
</evidence>
<evidence type="ECO:0000313" key="14">
    <source>
        <dbReference type="Proteomes" id="UP000027120"/>
    </source>
</evidence>
<evidence type="ECO:0000256" key="8">
    <source>
        <dbReference type="ARBA" id="ARBA00023002"/>
    </source>
</evidence>
<evidence type="ECO:0000256" key="1">
    <source>
        <dbReference type="ARBA" id="ARBA00001971"/>
    </source>
</evidence>
<keyword evidence="4 12" id="KW-0349">Heme</keyword>
<dbReference type="SMR" id="A0A067HFK0"/>
<evidence type="ECO:0000256" key="12">
    <source>
        <dbReference type="RuleBase" id="RU000461"/>
    </source>
</evidence>
<keyword evidence="11" id="KW-0472">Membrane</keyword>
<dbReference type="PANTHER" id="PTHR24282">
    <property type="entry name" value="CYTOCHROME P450 FAMILY MEMBER"/>
    <property type="match status" value="1"/>
</dbReference>
<keyword evidence="9 12" id="KW-0408">Iron</keyword>
<dbReference type="InterPro" id="IPR050665">
    <property type="entry name" value="Cytochrome_P450_Monooxygen"/>
</dbReference>
<dbReference type="Pfam" id="PF00067">
    <property type="entry name" value="p450"/>
    <property type="match status" value="2"/>
</dbReference>
<evidence type="ECO:0000256" key="2">
    <source>
        <dbReference type="ARBA" id="ARBA00004167"/>
    </source>
</evidence>
<evidence type="ECO:0000256" key="11">
    <source>
        <dbReference type="ARBA" id="ARBA00023136"/>
    </source>
</evidence>
<protein>
    <recommendedName>
        <fullName evidence="15">Cytochrome P450</fullName>
    </recommendedName>
</protein>
<keyword evidence="7" id="KW-1133">Transmembrane helix</keyword>
<dbReference type="GO" id="GO:0016020">
    <property type="term" value="C:membrane"/>
    <property type="evidence" value="ECO:0007669"/>
    <property type="project" value="UniProtKB-SubCell"/>
</dbReference>
<dbReference type="GO" id="GO:0005506">
    <property type="term" value="F:iron ion binding"/>
    <property type="evidence" value="ECO:0007669"/>
    <property type="project" value="InterPro"/>
</dbReference>
<evidence type="ECO:0000256" key="7">
    <source>
        <dbReference type="ARBA" id="ARBA00022989"/>
    </source>
</evidence>
<name>A0A067HFK0_CITSI</name>
<comment type="cofactor">
    <cofactor evidence="1">
        <name>heme</name>
        <dbReference type="ChEBI" id="CHEBI:30413"/>
    </cofactor>
</comment>
<dbReference type="InterPro" id="IPR036396">
    <property type="entry name" value="Cyt_P450_sf"/>
</dbReference>
<dbReference type="SUPFAM" id="SSF48264">
    <property type="entry name" value="Cytochrome P450"/>
    <property type="match status" value="1"/>
</dbReference>
<sequence>MSYLHLVMRDIPVRVRSRAQDLHFRPGGGQTHWASHGRIIISAFAIDKLKADIIAHTAFGSSFAEGRETLEAQAELQECCAASISDIFIPGSQHLYNGLALLHWQAKLREEVLEYCGIGIPDADILSNLKLVNMVLLEALRLYSPVIRLYRQGSQEDAEEFSPLRFINGVTKAARNPNAMLAFGAGPRACIGQKIEF</sequence>
<accession>A0A067HFK0</accession>
<keyword evidence="6 12" id="KW-0479">Metal-binding</keyword>
<evidence type="ECO:0000256" key="4">
    <source>
        <dbReference type="ARBA" id="ARBA00022617"/>
    </source>
</evidence>
<reference evidence="13 14" key="1">
    <citation type="submission" date="2014-04" db="EMBL/GenBank/DDBJ databases">
        <authorList>
            <consortium name="International Citrus Genome Consortium"/>
            <person name="Gmitter F."/>
            <person name="Chen C."/>
            <person name="Farmerie W."/>
            <person name="Harkins T."/>
            <person name="Desany B."/>
            <person name="Mohiuddin M."/>
            <person name="Kodira C."/>
            <person name="Borodovsky M."/>
            <person name="Lomsadze A."/>
            <person name="Burns P."/>
            <person name="Jenkins J."/>
            <person name="Prochnik S."/>
            <person name="Shu S."/>
            <person name="Chapman J."/>
            <person name="Pitluck S."/>
            <person name="Schmutz J."/>
            <person name="Rokhsar D."/>
        </authorList>
    </citation>
    <scope>NUCLEOTIDE SEQUENCE</scope>
</reference>
<dbReference type="InterPro" id="IPR001128">
    <property type="entry name" value="Cyt_P450"/>
</dbReference>
<keyword evidence="14" id="KW-1185">Reference proteome</keyword>
<dbReference type="GO" id="GO:0020037">
    <property type="term" value="F:heme binding"/>
    <property type="evidence" value="ECO:0007669"/>
    <property type="project" value="InterPro"/>
</dbReference>
<dbReference type="PROSITE" id="PS00086">
    <property type="entry name" value="CYTOCHROME_P450"/>
    <property type="match status" value="1"/>
</dbReference>
<evidence type="ECO:0000256" key="3">
    <source>
        <dbReference type="ARBA" id="ARBA00010617"/>
    </source>
</evidence>
<organism evidence="13 14">
    <name type="scientific">Citrus sinensis</name>
    <name type="common">Sweet orange</name>
    <name type="synonym">Citrus aurantium var. sinensis</name>
    <dbReference type="NCBI Taxonomy" id="2711"/>
    <lineage>
        <taxon>Eukaryota</taxon>
        <taxon>Viridiplantae</taxon>
        <taxon>Streptophyta</taxon>
        <taxon>Embryophyta</taxon>
        <taxon>Tracheophyta</taxon>
        <taxon>Spermatophyta</taxon>
        <taxon>Magnoliopsida</taxon>
        <taxon>eudicotyledons</taxon>
        <taxon>Gunneridae</taxon>
        <taxon>Pentapetalae</taxon>
        <taxon>rosids</taxon>
        <taxon>malvids</taxon>
        <taxon>Sapindales</taxon>
        <taxon>Rutaceae</taxon>
        <taxon>Aurantioideae</taxon>
        <taxon>Citrus</taxon>
    </lineage>
</organism>
<evidence type="ECO:0000256" key="5">
    <source>
        <dbReference type="ARBA" id="ARBA00022692"/>
    </source>
</evidence>
<dbReference type="PANTHER" id="PTHR24282:SF135">
    <property type="entry name" value="CYTOCHROME P450 709B2"/>
    <property type="match status" value="1"/>
</dbReference>
<comment type="similarity">
    <text evidence="3 12">Belongs to the cytochrome P450 family.</text>
</comment>
<dbReference type="InterPro" id="IPR017972">
    <property type="entry name" value="Cyt_P450_CS"/>
</dbReference>
<keyword evidence="8 12" id="KW-0560">Oxidoreductase</keyword>
<dbReference type="GO" id="GO:0004497">
    <property type="term" value="F:monooxygenase activity"/>
    <property type="evidence" value="ECO:0007669"/>
    <property type="project" value="UniProtKB-KW"/>
</dbReference>
<dbReference type="GO" id="GO:0016705">
    <property type="term" value="F:oxidoreductase activity, acting on paired donors, with incorporation or reduction of molecular oxygen"/>
    <property type="evidence" value="ECO:0007669"/>
    <property type="project" value="InterPro"/>
</dbReference>
<keyword evidence="5" id="KW-0812">Transmembrane</keyword>
<proteinExistence type="inferred from homology"/>
<dbReference type="Gene3D" id="1.10.630.10">
    <property type="entry name" value="Cytochrome P450"/>
    <property type="match status" value="2"/>
</dbReference>
<evidence type="ECO:0000256" key="9">
    <source>
        <dbReference type="ARBA" id="ARBA00023004"/>
    </source>
</evidence>
<dbReference type="AlphaFoldDB" id="A0A067HFK0"/>
<gene>
    <name evidence="13" type="ORF">CISIN_1g041343mg</name>
</gene>
<keyword evidence="10 12" id="KW-0503">Monooxygenase</keyword>
<evidence type="ECO:0008006" key="15">
    <source>
        <dbReference type="Google" id="ProtNLM"/>
    </source>
</evidence>
<dbReference type="EMBL" id="KK784873">
    <property type="protein sequence ID" value="KDO86762.1"/>
    <property type="molecule type" value="Genomic_DNA"/>
</dbReference>